<accession>A0A8P0TV89</accession>
<keyword evidence="5 12" id="KW-0479">Metal-binding</keyword>
<feature type="domain" description="Ferritin-like diiron" evidence="15">
    <location>
        <begin position="102"/>
        <end position="253"/>
    </location>
</feature>
<keyword evidence="8" id="KW-0968">Cytoplasmic vesicle</keyword>
<dbReference type="AlphaFoldDB" id="A0A8P0TV89"/>
<dbReference type="InterPro" id="IPR012347">
    <property type="entry name" value="Ferritin-like"/>
</dbReference>
<evidence type="ECO:0000256" key="7">
    <source>
        <dbReference type="ARBA" id="ARBA00023228"/>
    </source>
</evidence>
<dbReference type="Ensembl" id="ENSCAFT00000106898.1">
    <property type="protein sequence ID" value="ENSCAFP00000074346.1"/>
    <property type="gene ID" value="ENSCAFG00000054867.1"/>
</dbReference>
<comment type="subcellular location">
    <subcellularLocation>
        <location evidence="9">Autolysosome</location>
    </subcellularLocation>
    <subcellularLocation>
        <location evidence="1">Cytoplasm</location>
    </subcellularLocation>
</comment>
<evidence type="ECO:0000256" key="9">
    <source>
        <dbReference type="ARBA" id="ARBA00044942"/>
    </source>
</evidence>
<dbReference type="InterPro" id="IPR008331">
    <property type="entry name" value="Ferritin_DPS_dom"/>
</dbReference>
<dbReference type="PANTHER" id="PTHR11431:SF47">
    <property type="entry name" value="FERRITIN LIGHT CHAIN"/>
    <property type="match status" value="1"/>
</dbReference>
<dbReference type="PANTHER" id="PTHR11431">
    <property type="entry name" value="FERRITIN"/>
    <property type="match status" value="1"/>
</dbReference>
<dbReference type="GO" id="GO:0044754">
    <property type="term" value="C:autolysosome"/>
    <property type="evidence" value="ECO:0007669"/>
    <property type="project" value="UniProtKB-SubCell"/>
</dbReference>
<dbReference type="GO" id="GO:0031410">
    <property type="term" value="C:cytoplasmic vesicle"/>
    <property type="evidence" value="ECO:0007669"/>
    <property type="project" value="UniProtKB-KW"/>
</dbReference>
<evidence type="ECO:0000256" key="1">
    <source>
        <dbReference type="ARBA" id="ARBA00004496"/>
    </source>
</evidence>
<evidence type="ECO:0000256" key="8">
    <source>
        <dbReference type="ARBA" id="ARBA00023329"/>
    </source>
</evidence>
<evidence type="ECO:0000256" key="4">
    <source>
        <dbReference type="ARBA" id="ARBA00022490"/>
    </source>
</evidence>
<evidence type="ECO:0000256" key="14">
    <source>
        <dbReference type="SAM" id="MobiDB-lite"/>
    </source>
</evidence>
<dbReference type="FunFam" id="1.20.1260.10:FF:000009">
    <property type="entry name" value="Ferritin light chain"/>
    <property type="match status" value="1"/>
</dbReference>
<dbReference type="GO" id="GO:0006879">
    <property type="term" value="P:intracellular iron ion homeostasis"/>
    <property type="evidence" value="ECO:0007669"/>
    <property type="project" value="UniProtKB-KW"/>
</dbReference>
<feature type="binding site" evidence="12">
    <location>
        <position position="201"/>
    </location>
    <ligand>
        <name>Fe cation</name>
        <dbReference type="ChEBI" id="CHEBI:24875"/>
        <label>1</label>
    </ligand>
</feature>
<evidence type="ECO:0000256" key="3">
    <source>
        <dbReference type="ARBA" id="ARBA00022434"/>
    </source>
</evidence>
<keyword evidence="6 12" id="KW-0408">Iron</keyword>
<proteinExistence type="inferred from homology"/>
<feature type="region of interest" description="Disordered" evidence="14">
    <location>
        <begin position="268"/>
        <end position="292"/>
    </location>
</feature>
<comment type="subunit">
    <text evidence="11">Oligomer of 24 subunits. There are two types of subunits: L (light) chain and H (heavy) chain. The major chain can be light or heavy, depending on the species and tissue type. The functional molecule forms a roughly spherical shell with a diameter of 12 nm and contains a central cavity into which the insoluble mineral iron core is deposited. Interacts with NCOA4.</text>
</comment>
<name>A0A8P0TV89_CANLF</name>
<reference evidence="16" key="2">
    <citation type="submission" date="2025-08" db="UniProtKB">
        <authorList>
            <consortium name="Ensembl"/>
        </authorList>
    </citation>
    <scope>IDENTIFICATION</scope>
</reference>
<feature type="compositionally biased region" description="Polar residues" evidence="14">
    <location>
        <begin position="276"/>
        <end position="287"/>
    </location>
</feature>
<comment type="similarity">
    <text evidence="2 13">Belongs to the ferritin family.</text>
</comment>
<evidence type="ECO:0000256" key="5">
    <source>
        <dbReference type="ARBA" id="ARBA00022723"/>
    </source>
</evidence>
<dbReference type="SUPFAM" id="SSF47240">
    <property type="entry name" value="Ferritin-like"/>
    <property type="match status" value="1"/>
</dbReference>
<protein>
    <recommendedName>
        <fullName evidence="13">Ferritin</fullName>
    </recommendedName>
</protein>
<evidence type="ECO:0000256" key="10">
    <source>
        <dbReference type="ARBA" id="ARBA00045578"/>
    </source>
</evidence>
<evidence type="ECO:0000313" key="16">
    <source>
        <dbReference type="Ensembl" id="ENSCAFP00000074346.1"/>
    </source>
</evidence>
<dbReference type="GO" id="GO:0006826">
    <property type="term" value="P:iron ion transport"/>
    <property type="evidence" value="ECO:0007669"/>
    <property type="project" value="InterPro"/>
</dbReference>
<evidence type="ECO:0000256" key="6">
    <source>
        <dbReference type="ARBA" id="ARBA00023004"/>
    </source>
</evidence>
<feature type="region of interest" description="Disordered" evidence="14">
    <location>
        <begin position="65"/>
        <end position="86"/>
    </location>
</feature>
<dbReference type="Gene3D" id="1.20.1260.10">
    <property type="match status" value="1"/>
</dbReference>
<comment type="function">
    <text evidence="10">Stores iron in a soluble, non-toxic, readily available form. Important for iron homeostasis. Iron is taken up in the ferrous form and deposited as ferric hydroxides after oxidation. Also plays a role in delivery of iron to cells. Mediates iron uptake in capsule cells of the developing kidney. Delivery to lysosomes by the cargo receptor NCOA4 for autophagic degradation and release or iron.</text>
</comment>
<reference evidence="16 17" key="1">
    <citation type="journal article" date="2005" name="Nature">
        <title>Genome sequence, comparative analysis and haplotype structure of the domestic dog.</title>
        <authorList>
            <consortium name="Broad Sequencing Platform"/>
            <person name="Lindblad-Toh K."/>
            <person name="Wade C.M."/>
            <person name="Mikkelsen T.S."/>
            <person name="Karlsson E.K."/>
            <person name="Jaffe D.B."/>
            <person name="Kamal M."/>
            <person name="Clamp M."/>
            <person name="Chang J.L."/>
            <person name="Kulbokas E.J. III"/>
            <person name="Zody M.C."/>
            <person name="Mauceli E."/>
            <person name="Xie X."/>
            <person name="Breen M."/>
            <person name="Wayne R.K."/>
            <person name="Ostrander E.A."/>
            <person name="Ponting C.P."/>
            <person name="Galibert F."/>
            <person name="Smith D.R."/>
            <person name="DeJong P.J."/>
            <person name="Kirkness E."/>
            <person name="Alvarez P."/>
            <person name="Biagi T."/>
            <person name="Brockman W."/>
            <person name="Butler J."/>
            <person name="Chin C.W."/>
            <person name="Cook A."/>
            <person name="Cuff J."/>
            <person name="Daly M.J."/>
            <person name="DeCaprio D."/>
            <person name="Gnerre S."/>
            <person name="Grabherr M."/>
            <person name="Kellis M."/>
            <person name="Kleber M."/>
            <person name="Bardeleben C."/>
            <person name="Goodstadt L."/>
            <person name="Heger A."/>
            <person name="Hitte C."/>
            <person name="Kim L."/>
            <person name="Koepfli K.P."/>
            <person name="Parker H.G."/>
            <person name="Pollinger J.P."/>
            <person name="Searle S.M."/>
            <person name="Sutter N.B."/>
            <person name="Thomas R."/>
            <person name="Webber C."/>
            <person name="Baldwin J."/>
            <person name="Abebe A."/>
            <person name="Abouelleil A."/>
            <person name="Aftuck L."/>
            <person name="Ait-Zahra M."/>
            <person name="Aldredge T."/>
            <person name="Allen N."/>
            <person name="An P."/>
            <person name="Anderson S."/>
            <person name="Antoine C."/>
            <person name="Arachchi H."/>
            <person name="Aslam A."/>
            <person name="Ayotte L."/>
            <person name="Bachantsang P."/>
            <person name="Barry A."/>
            <person name="Bayul T."/>
            <person name="Benamara M."/>
            <person name="Berlin A."/>
            <person name="Bessette D."/>
            <person name="Blitshteyn B."/>
            <person name="Bloom T."/>
            <person name="Blye J."/>
            <person name="Boguslavskiy L."/>
            <person name="Bonnet C."/>
            <person name="Boukhgalter B."/>
            <person name="Brown A."/>
            <person name="Cahill P."/>
            <person name="Calixte N."/>
            <person name="Camarata J."/>
            <person name="Cheshatsang Y."/>
            <person name="Chu J."/>
            <person name="Citroen M."/>
            <person name="Collymore A."/>
            <person name="Cooke P."/>
            <person name="Dawoe T."/>
            <person name="Daza R."/>
            <person name="Decktor K."/>
            <person name="DeGray S."/>
            <person name="Dhargay N."/>
            <person name="Dooley K."/>
            <person name="Dooley K."/>
            <person name="Dorje P."/>
            <person name="Dorjee K."/>
            <person name="Dorris L."/>
            <person name="Duffey N."/>
            <person name="Dupes A."/>
            <person name="Egbiremolen O."/>
            <person name="Elong R."/>
            <person name="Falk J."/>
            <person name="Farina A."/>
            <person name="Faro S."/>
            <person name="Ferguson D."/>
            <person name="Ferreira P."/>
            <person name="Fisher S."/>
            <person name="FitzGerald M."/>
            <person name="Foley K."/>
            <person name="Foley C."/>
            <person name="Franke A."/>
            <person name="Friedrich D."/>
            <person name="Gage D."/>
            <person name="Garber M."/>
            <person name="Gearin G."/>
            <person name="Giannoukos G."/>
            <person name="Goode T."/>
            <person name="Goyette A."/>
            <person name="Graham J."/>
            <person name="Grandbois E."/>
            <person name="Gyaltsen K."/>
            <person name="Hafez N."/>
            <person name="Hagopian D."/>
            <person name="Hagos B."/>
            <person name="Hall J."/>
            <person name="Healy C."/>
            <person name="Hegarty R."/>
            <person name="Honan T."/>
            <person name="Horn A."/>
            <person name="Houde N."/>
            <person name="Hughes L."/>
            <person name="Hunnicutt L."/>
            <person name="Husby M."/>
            <person name="Jester B."/>
            <person name="Jones C."/>
            <person name="Kamat A."/>
            <person name="Kanga B."/>
            <person name="Kells C."/>
            <person name="Khazanovich D."/>
            <person name="Kieu A.C."/>
            <person name="Kisner P."/>
            <person name="Kumar M."/>
            <person name="Lance K."/>
            <person name="Landers T."/>
            <person name="Lara M."/>
            <person name="Lee W."/>
            <person name="Leger J.P."/>
            <person name="Lennon N."/>
            <person name="Leuper L."/>
            <person name="LeVine S."/>
            <person name="Liu J."/>
            <person name="Liu X."/>
            <person name="Lokyitsang Y."/>
            <person name="Lokyitsang T."/>
            <person name="Lui A."/>
            <person name="Macdonald J."/>
            <person name="Major J."/>
            <person name="Marabella R."/>
            <person name="Maru K."/>
            <person name="Matthews C."/>
            <person name="McDonough S."/>
            <person name="Mehta T."/>
            <person name="Meldrim J."/>
            <person name="Melnikov A."/>
            <person name="Meneus L."/>
            <person name="Mihalev A."/>
            <person name="Mihova T."/>
            <person name="Miller K."/>
            <person name="Mittelman R."/>
            <person name="Mlenga V."/>
            <person name="Mulrain L."/>
            <person name="Munson G."/>
            <person name="Navidi A."/>
            <person name="Naylor J."/>
            <person name="Nguyen T."/>
            <person name="Nguyen N."/>
            <person name="Nguyen C."/>
            <person name="Nguyen T."/>
            <person name="Nicol R."/>
            <person name="Norbu N."/>
            <person name="Norbu C."/>
            <person name="Novod N."/>
            <person name="Nyima T."/>
            <person name="Olandt P."/>
            <person name="O'Neill B."/>
            <person name="O'Neill K."/>
            <person name="Osman S."/>
            <person name="Oyono L."/>
            <person name="Patti C."/>
            <person name="Perrin D."/>
            <person name="Phunkhang P."/>
            <person name="Pierre F."/>
            <person name="Priest M."/>
            <person name="Rachupka A."/>
            <person name="Raghuraman S."/>
            <person name="Rameau R."/>
            <person name="Ray V."/>
            <person name="Raymond C."/>
            <person name="Rege F."/>
            <person name="Rise C."/>
            <person name="Rogers J."/>
            <person name="Rogov P."/>
            <person name="Sahalie J."/>
            <person name="Settipalli S."/>
            <person name="Sharpe T."/>
            <person name="Shea T."/>
            <person name="Sheehan M."/>
            <person name="Sherpa N."/>
            <person name="Shi J."/>
            <person name="Shih D."/>
            <person name="Sloan J."/>
            <person name="Smith C."/>
            <person name="Sparrow T."/>
            <person name="Stalker J."/>
            <person name="Stange-Thomann N."/>
            <person name="Stavropoulos S."/>
            <person name="Stone C."/>
            <person name="Stone S."/>
            <person name="Sykes S."/>
            <person name="Tchuinga P."/>
            <person name="Tenzing P."/>
            <person name="Tesfaye S."/>
            <person name="Thoulutsang D."/>
            <person name="Thoulutsang Y."/>
            <person name="Topham K."/>
            <person name="Topping I."/>
            <person name="Tsamla T."/>
            <person name="Vassiliev H."/>
            <person name="Venkataraman V."/>
            <person name="Vo A."/>
            <person name="Wangchuk T."/>
            <person name="Wangdi T."/>
            <person name="Weiand M."/>
            <person name="Wilkinson J."/>
            <person name="Wilson A."/>
            <person name="Yadav S."/>
            <person name="Yang S."/>
            <person name="Yang X."/>
            <person name="Young G."/>
            <person name="Yu Q."/>
            <person name="Zainoun J."/>
            <person name="Zembek L."/>
            <person name="Zimmer A."/>
            <person name="Lander E.S."/>
        </authorList>
    </citation>
    <scope>NUCLEOTIDE SEQUENCE [LARGE SCALE GENOMIC DNA]</scope>
    <source>
        <strain evidence="16">Boxer</strain>
    </source>
</reference>
<dbReference type="InterPro" id="IPR009078">
    <property type="entry name" value="Ferritin-like_SF"/>
</dbReference>
<dbReference type="Proteomes" id="UP000002254">
    <property type="component" value="Chromosome 28"/>
</dbReference>
<keyword evidence="4" id="KW-0963">Cytoplasm</keyword>
<evidence type="ECO:0000256" key="12">
    <source>
        <dbReference type="PIRSR" id="PIRSR601519-1"/>
    </source>
</evidence>
<dbReference type="Pfam" id="PF00210">
    <property type="entry name" value="Ferritin"/>
    <property type="match status" value="1"/>
</dbReference>
<keyword evidence="7" id="KW-0458">Lysosome</keyword>
<evidence type="ECO:0000256" key="2">
    <source>
        <dbReference type="ARBA" id="ARBA00007513"/>
    </source>
</evidence>
<dbReference type="InterPro" id="IPR009040">
    <property type="entry name" value="Ferritin-like_diiron"/>
</dbReference>
<dbReference type="GO" id="GO:0008199">
    <property type="term" value="F:ferric iron binding"/>
    <property type="evidence" value="ECO:0007669"/>
    <property type="project" value="InterPro"/>
</dbReference>
<evidence type="ECO:0000256" key="11">
    <source>
        <dbReference type="ARBA" id="ARBA00047045"/>
    </source>
</evidence>
<dbReference type="InterPro" id="IPR001519">
    <property type="entry name" value="Ferritin"/>
</dbReference>
<evidence type="ECO:0000259" key="15">
    <source>
        <dbReference type="PROSITE" id="PS50905"/>
    </source>
</evidence>
<keyword evidence="3 13" id="KW-0409">Iron storage</keyword>
<sequence>MCNESLCIIQEELSLLPVWPLFKRAVQAVLSAACGSVSCFNSVWTEQTQGRPFYQPTATLQPFFQSQPSGPSSWPSSATGSEHPSLNLIPCPGSTMSSQIRQNSSTEVEAAVNRLADMHLRASYTCLSLGFYLDRDDAALGGGGHFFRELAEEKREGEGAGRFLKMQNQRGGRALFQDVQKPAQDEWGKTLDATEAALLLEKSRNQALLDLHALGSARADPHLCDFLDNHFLDEEVKLIEKTGDHLTNLRSWPPPGWAGRLSFRKAHSQARLGASGDQQPLRGSSGNPPVPGLVPEPFPMQPRGSFLTILEPFPKTWTKWRQ</sequence>
<evidence type="ECO:0000313" key="17">
    <source>
        <dbReference type="Proteomes" id="UP000002254"/>
    </source>
</evidence>
<organism evidence="16 17">
    <name type="scientific">Canis lupus familiaris</name>
    <name type="common">Dog</name>
    <name type="synonym">Canis familiaris</name>
    <dbReference type="NCBI Taxonomy" id="9615"/>
    <lineage>
        <taxon>Eukaryota</taxon>
        <taxon>Metazoa</taxon>
        <taxon>Chordata</taxon>
        <taxon>Craniata</taxon>
        <taxon>Vertebrata</taxon>
        <taxon>Euteleostomi</taxon>
        <taxon>Mammalia</taxon>
        <taxon>Eutheria</taxon>
        <taxon>Laurasiatheria</taxon>
        <taxon>Carnivora</taxon>
        <taxon>Caniformia</taxon>
        <taxon>Canidae</taxon>
        <taxon>Canis</taxon>
    </lineage>
</organism>
<dbReference type="PROSITE" id="PS50905">
    <property type="entry name" value="FERRITIN_LIKE"/>
    <property type="match status" value="1"/>
</dbReference>
<evidence type="ECO:0000256" key="13">
    <source>
        <dbReference type="RuleBase" id="RU361145"/>
    </source>
</evidence>
<feature type="compositionally biased region" description="Low complexity" evidence="14">
    <location>
        <begin position="65"/>
        <end position="77"/>
    </location>
</feature>